<sequence>MQHTTHQVTSHDTKADSFSAIGNATRVRLNERLYSSLAEAHRRGQPALSRRELRDFHNECTGEWLEISSVASTVNALVAAKRVEEVAARACSLPPHRLVKPVRCRLQQATLTD</sequence>
<dbReference type="RefSeq" id="WP_034395242.1">
    <property type="nucleotide sequence ID" value="NZ_CP141274.1"/>
</dbReference>
<reference evidence="2 3" key="1">
    <citation type="submission" date="2016-10" db="EMBL/GenBank/DDBJ databases">
        <authorList>
            <person name="de Groot N.N."/>
        </authorList>
    </citation>
    <scope>NUCLEOTIDE SEQUENCE [LARGE SCALE GENOMIC DNA]</scope>
    <source>
        <strain evidence="2 3">LMG 24775</strain>
    </source>
</reference>
<dbReference type="GeneID" id="94693409"/>
<dbReference type="AlphaFoldDB" id="A0A1H3TGT8"/>
<evidence type="ECO:0000313" key="3">
    <source>
        <dbReference type="Proteomes" id="UP000183417"/>
    </source>
</evidence>
<feature type="region of interest" description="Disordered" evidence="1">
    <location>
        <begin position="1"/>
        <end position="21"/>
    </location>
</feature>
<protein>
    <submittedName>
        <fullName evidence="2">Uncharacterized protein</fullName>
    </submittedName>
</protein>
<evidence type="ECO:0000313" key="2">
    <source>
        <dbReference type="EMBL" id="SDZ49310.1"/>
    </source>
</evidence>
<dbReference type="EMBL" id="FNPE01000028">
    <property type="protein sequence ID" value="SDZ49310.1"/>
    <property type="molecule type" value="Genomic_DNA"/>
</dbReference>
<organism evidence="2 3">
    <name type="scientific">Delftia lacustris</name>
    <dbReference type="NCBI Taxonomy" id="558537"/>
    <lineage>
        <taxon>Bacteria</taxon>
        <taxon>Pseudomonadati</taxon>
        <taxon>Pseudomonadota</taxon>
        <taxon>Betaproteobacteria</taxon>
        <taxon>Burkholderiales</taxon>
        <taxon>Comamonadaceae</taxon>
        <taxon>Delftia</taxon>
    </lineage>
</organism>
<name>A0A1H3TGT8_9BURK</name>
<dbReference type="Proteomes" id="UP000183417">
    <property type="component" value="Unassembled WGS sequence"/>
</dbReference>
<accession>A0A1H3TGT8</accession>
<proteinExistence type="predicted"/>
<gene>
    <name evidence="2" type="ORF">SAMN05421547_12861</name>
</gene>
<evidence type="ECO:0000256" key="1">
    <source>
        <dbReference type="SAM" id="MobiDB-lite"/>
    </source>
</evidence>